<keyword evidence="6" id="KW-1185">Reference proteome</keyword>
<dbReference type="PANTHER" id="PTHR43792">
    <property type="entry name" value="GNAT FAMILY, PUTATIVE (AFU_ORTHOLOGUE AFUA_3G00765)-RELATED-RELATED"/>
    <property type="match status" value="1"/>
</dbReference>
<dbReference type="SUPFAM" id="SSF55729">
    <property type="entry name" value="Acyl-CoA N-acyltransferases (Nat)"/>
    <property type="match status" value="1"/>
</dbReference>
<accession>A0A212RZF7</accession>
<evidence type="ECO:0000259" key="4">
    <source>
        <dbReference type="PROSITE" id="PS51186"/>
    </source>
</evidence>
<evidence type="ECO:0000313" key="5">
    <source>
        <dbReference type="EMBL" id="SNB78016.1"/>
    </source>
</evidence>
<dbReference type="PROSITE" id="PS51186">
    <property type="entry name" value="GNAT"/>
    <property type="match status" value="1"/>
</dbReference>
<dbReference type="InterPro" id="IPR051531">
    <property type="entry name" value="N-acetyltransferase"/>
</dbReference>
<evidence type="ECO:0000313" key="6">
    <source>
        <dbReference type="Proteomes" id="UP000198418"/>
    </source>
</evidence>
<protein>
    <submittedName>
        <fullName evidence="5">[SSU ribosomal protein S5P]-alanine acetyltransferase</fullName>
    </submittedName>
</protein>
<sequence>MSFFSLSRRKPSELVIAGEGVYLRPALPRDFEQWRELRACSRAFLKPWEPRWPADDLTRVGFRRRLMRQDRDRMDDQAYTFLLFREDDHALLGGLTLGNIRRGVAQCGTLGYWMGEPFAGQGYMSKGVAAALRHAFTDLRLHRVEAACAPHNDRSRRLLERLGFQHEGFARAYLLIDGAWQDHLLFGLLESDVAGAAPHC</sequence>
<keyword evidence="2" id="KW-0012">Acyltransferase</keyword>
<dbReference type="Gene3D" id="3.40.630.30">
    <property type="match status" value="1"/>
</dbReference>
<name>A0A212RZF7_RHOAC</name>
<organism evidence="5 6">
    <name type="scientific">Rhodoblastus acidophilus</name>
    <name type="common">Rhodopseudomonas acidophila</name>
    <dbReference type="NCBI Taxonomy" id="1074"/>
    <lineage>
        <taxon>Bacteria</taxon>
        <taxon>Pseudomonadati</taxon>
        <taxon>Pseudomonadota</taxon>
        <taxon>Alphaproteobacteria</taxon>
        <taxon>Hyphomicrobiales</taxon>
        <taxon>Rhodoblastaceae</taxon>
        <taxon>Rhodoblastus</taxon>
    </lineage>
</organism>
<dbReference type="GO" id="GO:0005737">
    <property type="term" value="C:cytoplasm"/>
    <property type="evidence" value="ECO:0007669"/>
    <property type="project" value="TreeGrafter"/>
</dbReference>
<reference evidence="6" key="1">
    <citation type="submission" date="2017-06" db="EMBL/GenBank/DDBJ databases">
        <authorList>
            <person name="Varghese N."/>
            <person name="Submissions S."/>
        </authorList>
    </citation>
    <scope>NUCLEOTIDE SEQUENCE [LARGE SCALE GENOMIC DNA]</scope>
    <source>
        <strain evidence="6">DSM 137</strain>
    </source>
</reference>
<dbReference type="GO" id="GO:0008999">
    <property type="term" value="F:protein-N-terminal-alanine acetyltransferase activity"/>
    <property type="evidence" value="ECO:0007669"/>
    <property type="project" value="TreeGrafter"/>
</dbReference>
<dbReference type="GO" id="GO:0005840">
    <property type="term" value="C:ribosome"/>
    <property type="evidence" value="ECO:0007669"/>
    <property type="project" value="UniProtKB-KW"/>
</dbReference>
<dbReference type="InterPro" id="IPR016181">
    <property type="entry name" value="Acyl_CoA_acyltransferase"/>
</dbReference>
<dbReference type="Pfam" id="PF13302">
    <property type="entry name" value="Acetyltransf_3"/>
    <property type="match status" value="1"/>
</dbReference>
<dbReference type="InterPro" id="IPR000182">
    <property type="entry name" value="GNAT_dom"/>
</dbReference>
<keyword evidence="1 5" id="KW-0808">Transferase</keyword>
<proteinExistence type="inferred from homology"/>
<dbReference type="Proteomes" id="UP000198418">
    <property type="component" value="Unassembled WGS sequence"/>
</dbReference>
<evidence type="ECO:0000256" key="2">
    <source>
        <dbReference type="ARBA" id="ARBA00023315"/>
    </source>
</evidence>
<gene>
    <name evidence="5" type="ORF">SAMN06265338_10934</name>
</gene>
<comment type="similarity">
    <text evidence="3">Belongs to the acetyltransferase family. RimJ subfamily.</text>
</comment>
<keyword evidence="5" id="KW-0687">Ribonucleoprotein</keyword>
<dbReference type="EMBL" id="FYDG01000009">
    <property type="protein sequence ID" value="SNB78016.1"/>
    <property type="molecule type" value="Genomic_DNA"/>
</dbReference>
<dbReference type="RefSeq" id="WP_088521578.1">
    <property type="nucleotide sequence ID" value="NZ_FYDG01000009.1"/>
</dbReference>
<keyword evidence="5" id="KW-0689">Ribosomal protein</keyword>
<dbReference type="OrthoDB" id="9801669at2"/>
<dbReference type="AlphaFoldDB" id="A0A212RZF7"/>
<feature type="domain" description="N-acetyltransferase" evidence="4">
    <location>
        <begin position="21"/>
        <end position="187"/>
    </location>
</feature>
<dbReference type="PANTHER" id="PTHR43792:SF8">
    <property type="entry name" value="[RIBOSOMAL PROTEIN US5]-ALANINE N-ACETYLTRANSFERASE"/>
    <property type="match status" value="1"/>
</dbReference>
<evidence type="ECO:0000256" key="1">
    <source>
        <dbReference type="ARBA" id="ARBA00022679"/>
    </source>
</evidence>
<evidence type="ECO:0000256" key="3">
    <source>
        <dbReference type="ARBA" id="ARBA00038502"/>
    </source>
</evidence>